<gene>
    <name evidence="6" type="primary">argC</name>
    <name evidence="8" type="ORF">REIFOR_00058</name>
</gene>
<accession>A0A2K8KQT3</accession>
<dbReference type="Gene3D" id="3.40.50.720">
    <property type="entry name" value="NAD(P)-binding Rossmann-like Domain"/>
    <property type="match status" value="1"/>
</dbReference>
<dbReference type="Proteomes" id="UP000229757">
    <property type="component" value="Chromosome"/>
</dbReference>
<keyword evidence="1 6" id="KW-0963">Cytoplasm</keyword>
<protein>
    <recommendedName>
        <fullName evidence="6">N-acetyl-gamma-glutamyl-phosphate reductase</fullName>
        <shortName evidence="6">AGPR</shortName>
        <ecNumber evidence="6">1.2.1.38</ecNumber>
    </recommendedName>
    <alternativeName>
        <fullName evidence="6">N-acetyl-glutamate semialdehyde dehydrogenase</fullName>
        <shortName evidence="6">NAGSA dehydrogenase</shortName>
    </alternativeName>
</protein>
<dbReference type="OrthoDB" id="9801289at2"/>
<organism evidence="8 9">
    <name type="scientific">Reinekea forsetii</name>
    <dbReference type="NCBI Taxonomy" id="1336806"/>
    <lineage>
        <taxon>Bacteria</taxon>
        <taxon>Pseudomonadati</taxon>
        <taxon>Pseudomonadota</taxon>
        <taxon>Gammaproteobacteria</taxon>
        <taxon>Oceanospirillales</taxon>
        <taxon>Saccharospirillaceae</taxon>
        <taxon>Reinekea</taxon>
    </lineage>
</organism>
<dbReference type="UniPathway" id="UPA00068">
    <property type="reaction ID" value="UER00108"/>
</dbReference>
<dbReference type="CDD" id="cd23935">
    <property type="entry name" value="AGPR_2_C"/>
    <property type="match status" value="1"/>
</dbReference>
<dbReference type="CDD" id="cd17896">
    <property type="entry name" value="AGPR_2_N"/>
    <property type="match status" value="1"/>
</dbReference>
<dbReference type="Pfam" id="PF01118">
    <property type="entry name" value="Semialdhyde_dh"/>
    <property type="match status" value="1"/>
</dbReference>
<feature type="domain" description="Semialdehyde dehydrogenase NAD-binding" evidence="7">
    <location>
        <begin position="4"/>
        <end position="105"/>
    </location>
</feature>
<comment type="similarity">
    <text evidence="6">Belongs to the NAGSA dehydrogenase family. Type 2 subfamily.</text>
</comment>
<feature type="active site" evidence="6">
    <location>
        <position position="115"/>
    </location>
</feature>
<comment type="catalytic activity">
    <reaction evidence="6">
        <text>N-acetyl-L-glutamate 5-semialdehyde + phosphate + NADP(+) = N-acetyl-L-glutamyl 5-phosphate + NADPH + H(+)</text>
        <dbReference type="Rhea" id="RHEA:21588"/>
        <dbReference type="ChEBI" id="CHEBI:15378"/>
        <dbReference type="ChEBI" id="CHEBI:29123"/>
        <dbReference type="ChEBI" id="CHEBI:43474"/>
        <dbReference type="ChEBI" id="CHEBI:57783"/>
        <dbReference type="ChEBI" id="CHEBI:57936"/>
        <dbReference type="ChEBI" id="CHEBI:58349"/>
        <dbReference type="EC" id="1.2.1.38"/>
    </reaction>
</comment>
<dbReference type="GO" id="GO:0006526">
    <property type="term" value="P:L-arginine biosynthetic process"/>
    <property type="evidence" value="ECO:0007669"/>
    <property type="project" value="UniProtKB-UniRule"/>
</dbReference>
<evidence type="ECO:0000256" key="5">
    <source>
        <dbReference type="ARBA" id="ARBA00023002"/>
    </source>
</evidence>
<dbReference type="PANTHER" id="PTHR32338:SF10">
    <property type="entry name" value="N-ACETYL-GAMMA-GLUTAMYL-PHOSPHATE REDUCTASE, CHLOROPLASTIC-RELATED"/>
    <property type="match status" value="1"/>
</dbReference>
<keyword evidence="4 6" id="KW-0521">NADP</keyword>
<dbReference type="InterPro" id="IPR000534">
    <property type="entry name" value="Semialdehyde_DH_NAD-bd"/>
</dbReference>
<evidence type="ECO:0000256" key="4">
    <source>
        <dbReference type="ARBA" id="ARBA00022857"/>
    </source>
</evidence>
<dbReference type="PANTHER" id="PTHR32338">
    <property type="entry name" value="N-ACETYL-GAMMA-GLUTAMYL-PHOSPHATE REDUCTASE, CHLOROPLASTIC-RELATED-RELATED"/>
    <property type="match status" value="1"/>
</dbReference>
<keyword evidence="3 6" id="KW-0028">Amino-acid biosynthesis</keyword>
<dbReference type="KEGG" id="rfo:REIFOR_00058"/>
<dbReference type="GO" id="GO:0003942">
    <property type="term" value="F:N-acetyl-gamma-glutamyl-phosphate reductase activity"/>
    <property type="evidence" value="ECO:0007669"/>
    <property type="project" value="UniProtKB-UniRule"/>
</dbReference>
<dbReference type="InterPro" id="IPR058924">
    <property type="entry name" value="AGPR_dimerisation_dom"/>
</dbReference>
<name>A0A2K8KQT3_9GAMM</name>
<dbReference type="GO" id="GO:0051287">
    <property type="term" value="F:NAD binding"/>
    <property type="evidence" value="ECO:0007669"/>
    <property type="project" value="InterPro"/>
</dbReference>
<dbReference type="SUPFAM" id="SSF55347">
    <property type="entry name" value="Glyceraldehyde-3-phosphate dehydrogenase-like, C-terminal domain"/>
    <property type="match status" value="1"/>
</dbReference>
<keyword evidence="2 6" id="KW-0055">Arginine biosynthesis</keyword>
<dbReference type="Gene3D" id="3.30.360.10">
    <property type="entry name" value="Dihydrodipicolinate Reductase, domain 2"/>
    <property type="match status" value="1"/>
</dbReference>
<dbReference type="EMBL" id="CP011797">
    <property type="protein sequence ID" value="ATX75236.1"/>
    <property type="molecule type" value="Genomic_DNA"/>
</dbReference>
<evidence type="ECO:0000256" key="6">
    <source>
        <dbReference type="HAMAP-Rule" id="MF_01110"/>
    </source>
</evidence>
<keyword evidence="5 6" id="KW-0560">Oxidoreductase</keyword>
<evidence type="ECO:0000313" key="9">
    <source>
        <dbReference type="Proteomes" id="UP000229757"/>
    </source>
</evidence>
<dbReference type="GO" id="GO:0005737">
    <property type="term" value="C:cytoplasm"/>
    <property type="evidence" value="ECO:0007669"/>
    <property type="project" value="UniProtKB-SubCell"/>
</dbReference>
<dbReference type="InterPro" id="IPR010136">
    <property type="entry name" value="AGPR_type-2"/>
</dbReference>
<dbReference type="Pfam" id="PF22698">
    <property type="entry name" value="Semialdhyde_dhC_1"/>
    <property type="match status" value="1"/>
</dbReference>
<evidence type="ECO:0000313" key="8">
    <source>
        <dbReference type="EMBL" id="ATX75236.1"/>
    </source>
</evidence>
<evidence type="ECO:0000256" key="2">
    <source>
        <dbReference type="ARBA" id="ARBA00022571"/>
    </source>
</evidence>
<dbReference type="InterPro" id="IPR036291">
    <property type="entry name" value="NAD(P)-bd_dom_sf"/>
</dbReference>
<dbReference type="InterPro" id="IPR050085">
    <property type="entry name" value="AGPR"/>
</dbReference>
<evidence type="ECO:0000259" key="7">
    <source>
        <dbReference type="SMART" id="SM00859"/>
    </source>
</evidence>
<dbReference type="NCBIfam" id="TIGR01851">
    <property type="entry name" value="argC_other"/>
    <property type="match status" value="1"/>
</dbReference>
<dbReference type="SMART" id="SM00859">
    <property type="entry name" value="Semialdhyde_dh"/>
    <property type="match status" value="1"/>
</dbReference>
<sequence>MTVTAFIDGQYGTTGLQIQSRLEAHPDVELLSIPEAQKKDPQLRETYLNRADVVFLCLPDEASRAAVALISNPATVIIDASSAFRVDPAWVYGVPELAGLRPKIQTSNRIANPGCYPTGMTLLTAPLVAAGLLPRAYPLTVQAITGYSGGGKAMIADYQGFDRGQAETAAARLKNLDLNHKHLPEMQHIVGLDFAPVFVPTVGNFEQGMLVSIGLHEAALSGSAEQVYVALAEAYQAEPFITLFPLNDQSQLEDGFLAPTHCNGTNRIELFVFSADQRIYLVARLDNLGKGASGAAVQNMNCRFGLLETTGLLV</sequence>
<evidence type="ECO:0000256" key="3">
    <source>
        <dbReference type="ARBA" id="ARBA00022605"/>
    </source>
</evidence>
<reference evidence="8 9" key="1">
    <citation type="journal article" date="2017" name="Environ. Microbiol.">
        <title>Genomic and physiological analyses of 'Reinekea forsetii' reveal a versatile opportunistic lifestyle during spring algae blooms.</title>
        <authorList>
            <person name="Avci B."/>
            <person name="Hahnke R.L."/>
            <person name="Chafee M."/>
            <person name="Fischer T."/>
            <person name="Gruber-Vodicka H."/>
            <person name="Tegetmeyer H.E."/>
            <person name="Harder J."/>
            <person name="Fuchs B.M."/>
            <person name="Amann R.I."/>
            <person name="Teeling H."/>
        </authorList>
    </citation>
    <scope>NUCLEOTIDE SEQUENCE [LARGE SCALE GENOMIC DNA]</scope>
    <source>
        <strain evidence="8 9">Hel1_31_D35</strain>
    </source>
</reference>
<comment type="pathway">
    <text evidence="6">Amino-acid biosynthesis; L-arginine biosynthesis; N(2)-acetyl-L-ornithine from L-glutamate: step 3/4.</text>
</comment>
<keyword evidence="9" id="KW-1185">Reference proteome</keyword>
<evidence type="ECO:0000256" key="1">
    <source>
        <dbReference type="ARBA" id="ARBA00022490"/>
    </source>
</evidence>
<dbReference type="HAMAP" id="MF_01110">
    <property type="entry name" value="ArgC_type2"/>
    <property type="match status" value="1"/>
</dbReference>
<comment type="subcellular location">
    <subcellularLocation>
        <location evidence="6">Cytoplasm</location>
    </subcellularLocation>
</comment>
<dbReference type="AlphaFoldDB" id="A0A2K8KQT3"/>
<proteinExistence type="inferred from homology"/>
<dbReference type="SUPFAM" id="SSF51735">
    <property type="entry name" value="NAD(P)-binding Rossmann-fold domains"/>
    <property type="match status" value="1"/>
</dbReference>
<dbReference type="RefSeq" id="WP_100255654.1">
    <property type="nucleotide sequence ID" value="NZ_CP011797.1"/>
</dbReference>
<comment type="function">
    <text evidence="6">Catalyzes the NADPH-dependent reduction of N-acetyl-5-glutamyl phosphate to yield N-acetyl-L-glutamate 5-semialdehyde.</text>
</comment>
<dbReference type="EC" id="1.2.1.38" evidence="6"/>